<feature type="domain" description="HTH luxR-type" evidence="4">
    <location>
        <begin position="147"/>
        <end position="213"/>
    </location>
</feature>
<dbReference type="KEGG" id="coy:HF329_10930"/>
<dbReference type="GO" id="GO:0006355">
    <property type="term" value="P:regulation of DNA-templated transcription"/>
    <property type="evidence" value="ECO:0007669"/>
    <property type="project" value="InterPro"/>
</dbReference>
<dbReference type="EMBL" id="CP051205">
    <property type="protein sequence ID" value="QJB31807.1"/>
    <property type="molecule type" value="Genomic_DNA"/>
</dbReference>
<keyword evidence="2" id="KW-0238">DNA-binding</keyword>
<keyword evidence="1 3" id="KW-0597">Phosphoprotein</keyword>
<dbReference type="InterPro" id="IPR016032">
    <property type="entry name" value="Sig_transdc_resp-reg_C-effctor"/>
</dbReference>
<dbReference type="Pfam" id="PF00196">
    <property type="entry name" value="GerE"/>
    <property type="match status" value="1"/>
</dbReference>
<dbReference type="CDD" id="cd17535">
    <property type="entry name" value="REC_NarL-like"/>
    <property type="match status" value="1"/>
</dbReference>
<dbReference type="Proteomes" id="UP000502421">
    <property type="component" value="Chromosome"/>
</dbReference>
<dbReference type="GO" id="GO:0003677">
    <property type="term" value="F:DNA binding"/>
    <property type="evidence" value="ECO:0007669"/>
    <property type="project" value="UniProtKB-KW"/>
</dbReference>
<dbReference type="InterPro" id="IPR039420">
    <property type="entry name" value="WalR-like"/>
</dbReference>
<name>A0AAE6ZGJ3_9BACT</name>
<dbReference type="PROSITE" id="PS50110">
    <property type="entry name" value="RESPONSE_REGULATORY"/>
    <property type="match status" value="1"/>
</dbReference>
<organism evidence="6 7">
    <name type="scientific">Chitinophaga oryzae</name>
    <dbReference type="NCBI Taxonomy" id="2725414"/>
    <lineage>
        <taxon>Bacteria</taxon>
        <taxon>Pseudomonadati</taxon>
        <taxon>Bacteroidota</taxon>
        <taxon>Chitinophagia</taxon>
        <taxon>Chitinophagales</taxon>
        <taxon>Chitinophagaceae</taxon>
        <taxon>Chitinophaga</taxon>
    </lineage>
</organism>
<dbReference type="AlphaFoldDB" id="A0AAE6ZGJ3"/>
<dbReference type="SUPFAM" id="SSF52172">
    <property type="entry name" value="CheY-like"/>
    <property type="match status" value="1"/>
</dbReference>
<dbReference type="CDD" id="cd06170">
    <property type="entry name" value="LuxR_C_like"/>
    <property type="match status" value="1"/>
</dbReference>
<reference evidence="7" key="1">
    <citation type="submission" date="2020-04" db="EMBL/GenBank/DDBJ databases">
        <authorList>
            <person name="Kittiwongwattana C."/>
        </authorList>
    </citation>
    <scope>NUCLEOTIDE SEQUENCE [LARGE SCALE GENOMIC DNA]</scope>
    <source>
        <strain evidence="7">1310</strain>
    </source>
</reference>
<evidence type="ECO:0000259" key="4">
    <source>
        <dbReference type="PROSITE" id="PS50043"/>
    </source>
</evidence>
<accession>A0AAE6ZGJ3</accession>
<evidence type="ECO:0000259" key="5">
    <source>
        <dbReference type="PROSITE" id="PS50110"/>
    </source>
</evidence>
<evidence type="ECO:0000256" key="2">
    <source>
        <dbReference type="ARBA" id="ARBA00023125"/>
    </source>
</evidence>
<feature type="domain" description="Response regulatory" evidence="5">
    <location>
        <begin position="7"/>
        <end position="124"/>
    </location>
</feature>
<dbReference type="InterPro" id="IPR001789">
    <property type="entry name" value="Sig_transdc_resp-reg_receiver"/>
</dbReference>
<dbReference type="InterPro" id="IPR000792">
    <property type="entry name" value="Tscrpt_reg_LuxR_C"/>
</dbReference>
<dbReference type="InterPro" id="IPR058245">
    <property type="entry name" value="NreC/VraR/RcsB-like_REC"/>
</dbReference>
<dbReference type="Pfam" id="PF00072">
    <property type="entry name" value="Response_reg"/>
    <property type="match status" value="1"/>
</dbReference>
<dbReference type="SMART" id="SM00421">
    <property type="entry name" value="HTH_LUXR"/>
    <property type="match status" value="1"/>
</dbReference>
<dbReference type="GO" id="GO:0000160">
    <property type="term" value="P:phosphorelay signal transduction system"/>
    <property type="evidence" value="ECO:0007669"/>
    <property type="project" value="InterPro"/>
</dbReference>
<dbReference type="InterPro" id="IPR011006">
    <property type="entry name" value="CheY-like_superfamily"/>
</dbReference>
<dbReference type="PANTHER" id="PTHR43214:SF43">
    <property type="entry name" value="TWO-COMPONENT RESPONSE REGULATOR"/>
    <property type="match status" value="1"/>
</dbReference>
<protein>
    <submittedName>
        <fullName evidence="6">Response regulator transcription factor</fullName>
    </submittedName>
</protein>
<evidence type="ECO:0000256" key="3">
    <source>
        <dbReference type="PROSITE-ProRule" id="PRU00169"/>
    </source>
</evidence>
<evidence type="ECO:0000313" key="6">
    <source>
        <dbReference type="EMBL" id="QJB31807.1"/>
    </source>
</evidence>
<dbReference type="PANTHER" id="PTHR43214">
    <property type="entry name" value="TWO-COMPONENT RESPONSE REGULATOR"/>
    <property type="match status" value="1"/>
</dbReference>
<proteinExistence type="predicted"/>
<dbReference type="RefSeq" id="WP_168804064.1">
    <property type="nucleotide sequence ID" value="NZ_CP051205.1"/>
</dbReference>
<evidence type="ECO:0000256" key="1">
    <source>
        <dbReference type="ARBA" id="ARBA00022553"/>
    </source>
</evidence>
<dbReference type="PROSITE" id="PS50043">
    <property type="entry name" value="HTH_LUXR_2"/>
    <property type="match status" value="1"/>
</dbReference>
<dbReference type="SUPFAM" id="SSF46894">
    <property type="entry name" value="C-terminal effector domain of the bipartite response regulators"/>
    <property type="match status" value="1"/>
</dbReference>
<sequence>MLNQVISVAIVDDHTLFRQGLMRLLAESPEIDIIFDAGNGEEMQQQLSGNKIPEVILMDISMPVMNGHAATAWVKQHYPHIHVLALSMFEEDKEIIKMLKNGAGGYLLKESKTTDVIHAVKTIREHGYFLNELVSSRLLKNIQGSNTTAPIAIKLSANEIRFLQLCCSELTYKEIADQMNLSPHTIDNYRQELFQRLDIKSRTGLVLYAIKHELIKLR</sequence>
<gene>
    <name evidence="6" type="ORF">HF329_10930</name>
</gene>
<evidence type="ECO:0000313" key="7">
    <source>
        <dbReference type="Proteomes" id="UP000502421"/>
    </source>
</evidence>
<dbReference type="Gene3D" id="3.40.50.2300">
    <property type="match status" value="1"/>
</dbReference>
<dbReference type="SMART" id="SM00448">
    <property type="entry name" value="REC"/>
    <property type="match status" value="1"/>
</dbReference>
<feature type="modified residue" description="4-aspartylphosphate" evidence="3">
    <location>
        <position position="59"/>
    </location>
</feature>